<protein>
    <submittedName>
        <fullName evidence="2">2-succinyl-6-hydroxy-2, 4-cyclohexadiene-1-carboxylate synthase</fullName>
        <ecNumber evidence="2">4.2.99.20</ecNumber>
    </submittedName>
</protein>
<comment type="caution">
    <text evidence="2">The sequence shown here is derived from an EMBL/GenBank/DDBJ whole genome shotgun (WGS) entry which is preliminary data.</text>
</comment>
<dbReference type="SUPFAM" id="SSF53474">
    <property type="entry name" value="alpha/beta-Hydrolases"/>
    <property type="match status" value="1"/>
</dbReference>
<dbReference type="PANTHER" id="PTHR43194">
    <property type="entry name" value="HYDROLASE ALPHA/BETA FOLD FAMILY"/>
    <property type="match status" value="1"/>
</dbReference>
<dbReference type="GO" id="GO:0070205">
    <property type="term" value="F:2-succinyl-6-hydroxy-2,4-cyclohexadiene-1-carboxylate synthase activity"/>
    <property type="evidence" value="ECO:0007669"/>
    <property type="project" value="UniProtKB-EC"/>
</dbReference>
<accession>A0A1J5T5N1</accession>
<feature type="domain" description="AB hydrolase-1" evidence="1">
    <location>
        <begin position="29"/>
        <end position="254"/>
    </location>
</feature>
<dbReference type="PANTHER" id="PTHR43194:SF2">
    <property type="entry name" value="PEROXISOMAL MEMBRANE PROTEIN LPX1"/>
    <property type="match status" value="1"/>
</dbReference>
<evidence type="ECO:0000313" key="2">
    <source>
        <dbReference type="EMBL" id="OIR09124.1"/>
    </source>
</evidence>
<dbReference type="EC" id="4.2.99.20" evidence="2"/>
<proteinExistence type="predicted"/>
<keyword evidence="2" id="KW-0456">Lyase</keyword>
<evidence type="ECO:0000259" key="1">
    <source>
        <dbReference type="Pfam" id="PF12697"/>
    </source>
</evidence>
<gene>
    <name evidence="2" type="primary">menH_1</name>
    <name evidence="2" type="ORF">GALL_87310</name>
</gene>
<reference evidence="2" key="1">
    <citation type="submission" date="2016-10" db="EMBL/GenBank/DDBJ databases">
        <title>Sequence of Gallionella enrichment culture.</title>
        <authorList>
            <person name="Poehlein A."/>
            <person name="Muehling M."/>
            <person name="Daniel R."/>
        </authorList>
    </citation>
    <scope>NUCLEOTIDE SEQUENCE</scope>
</reference>
<dbReference type="InterPro" id="IPR029058">
    <property type="entry name" value="AB_hydrolase_fold"/>
</dbReference>
<dbReference type="AlphaFoldDB" id="A0A1J5T5N1"/>
<dbReference type="InterPro" id="IPR050228">
    <property type="entry name" value="Carboxylesterase_BioH"/>
</dbReference>
<dbReference type="Pfam" id="PF12697">
    <property type="entry name" value="Abhydrolase_6"/>
    <property type="match status" value="1"/>
</dbReference>
<name>A0A1J5T5N1_9ZZZZ</name>
<organism evidence="2">
    <name type="scientific">mine drainage metagenome</name>
    <dbReference type="NCBI Taxonomy" id="410659"/>
    <lineage>
        <taxon>unclassified sequences</taxon>
        <taxon>metagenomes</taxon>
        <taxon>ecological metagenomes</taxon>
    </lineage>
</organism>
<dbReference type="Gene3D" id="3.40.50.1820">
    <property type="entry name" value="alpha/beta hydrolase"/>
    <property type="match status" value="1"/>
</dbReference>
<dbReference type="EMBL" id="MLJW01000028">
    <property type="protein sequence ID" value="OIR09124.1"/>
    <property type="molecule type" value="Genomic_DNA"/>
</dbReference>
<dbReference type="InterPro" id="IPR000073">
    <property type="entry name" value="AB_hydrolase_1"/>
</dbReference>
<sequence>MDAPYLMPLPGGRLDVQWLAPQRPGAPTLVFLHEGLGSIRQWRDFPARLVAASGCGGVVYSRLGYGRSDPLTLPRPFDYLQQEARTALPALLARLEIARPLLVGHSDGGSIALLSAALAPPPGLAAVIAMAPHIFVEDITLDGIRQAHAAYHAAKPGGLHAGLAKYHGDKTADTFAAWAETWQRPEFRAWNVAAEMQRITVPVLALQGRQDEYATLRQIDGIVERLPPGLGRAVVIEDCGHSPHLQHPDQVLAALLPFIAGLGTAPD</sequence>